<keyword evidence="6" id="KW-0828">Tyrosine catabolism</keyword>
<evidence type="ECO:0000256" key="7">
    <source>
        <dbReference type="ARBA" id="ARBA00022964"/>
    </source>
</evidence>
<evidence type="ECO:0000256" key="9">
    <source>
        <dbReference type="ARBA" id="ARBA00023004"/>
    </source>
</evidence>
<feature type="domain" description="Homogentisate 1,2-dioxygenase C-terminal" evidence="13">
    <location>
        <begin position="285"/>
        <end position="437"/>
    </location>
</feature>
<keyword evidence="10" id="KW-0585">Phenylalanine catabolism</keyword>
<dbReference type="InterPro" id="IPR011051">
    <property type="entry name" value="RmlC_Cupin_sf"/>
</dbReference>
<reference evidence="15" key="1">
    <citation type="submission" date="2021-12" db="EMBL/GenBank/DDBJ databases">
        <title>Prjna785345.</title>
        <authorList>
            <person name="Rujirawat T."/>
            <person name="Krajaejun T."/>
        </authorList>
    </citation>
    <scope>NUCLEOTIDE SEQUENCE</scope>
    <source>
        <strain evidence="15">Pi057C3</strain>
    </source>
</reference>
<keyword evidence="8" id="KW-0560">Oxidoreductase</keyword>
<feature type="active site" description="Proton acceptor" evidence="11">
    <location>
        <position position="296"/>
    </location>
</feature>
<feature type="binding site" evidence="12">
    <location>
        <position position="354"/>
    </location>
    <ligand>
        <name>homogentisate</name>
        <dbReference type="ChEBI" id="CHEBI:16169"/>
    </ligand>
</feature>
<dbReference type="EC" id="1.13.11.5" evidence="4"/>
<evidence type="ECO:0000256" key="10">
    <source>
        <dbReference type="ARBA" id="ARBA00023232"/>
    </source>
</evidence>
<comment type="pathway">
    <text evidence="2">Amino-acid degradation; L-phenylalanine degradation; acetoacetate and fumarate from L-phenylalanine: step 4/6.</text>
</comment>
<evidence type="ECO:0000256" key="1">
    <source>
        <dbReference type="ARBA" id="ARBA00001962"/>
    </source>
</evidence>
<evidence type="ECO:0000256" key="12">
    <source>
        <dbReference type="PIRSR" id="PIRSR605708-2"/>
    </source>
</evidence>
<dbReference type="GO" id="GO:0004411">
    <property type="term" value="F:homogentisate 1,2-dioxygenase activity"/>
    <property type="evidence" value="ECO:0007669"/>
    <property type="project" value="UniProtKB-EC"/>
</dbReference>
<evidence type="ECO:0000256" key="3">
    <source>
        <dbReference type="ARBA" id="ARBA00007757"/>
    </source>
</evidence>
<evidence type="ECO:0000313" key="16">
    <source>
        <dbReference type="Proteomes" id="UP001209570"/>
    </source>
</evidence>
<dbReference type="GO" id="GO:0046872">
    <property type="term" value="F:metal ion binding"/>
    <property type="evidence" value="ECO:0007669"/>
    <property type="project" value="UniProtKB-KW"/>
</dbReference>
<evidence type="ECO:0000256" key="6">
    <source>
        <dbReference type="ARBA" id="ARBA00022878"/>
    </source>
</evidence>
<accession>A0AAD5Q5Y4</accession>
<feature type="binding site" evidence="12">
    <location>
        <position position="378"/>
    </location>
    <ligand>
        <name>homogentisate</name>
        <dbReference type="ChEBI" id="CHEBI:16169"/>
    </ligand>
</feature>
<dbReference type="NCBIfam" id="TIGR01015">
    <property type="entry name" value="hmgA"/>
    <property type="match status" value="1"/>
</dbReference>
<dbReference type="PANTHER" id="PTHR11056">
    <property type="entry name" value="HOMOGENTISATE 1,2-DIOXYGENASE"/>
    <property type="match status" value="1"/>
</dbReference>
<evidence type="ECO:0000256" key="2">
    <source>
        <dbReference type="ARBA" id="ARBA00004704"/>
    </source>
</evidence>
<dbReference type="Proteomes" id="UP001209570">
    <property type="component" value="Unassembled WGS sequence"/>
</dbReference>
<dbReference type="AlphaFoldDB" id="A0AAD5Q5Y4"/>
<dbReference type="Pfam" id="PF04209">
    <property type="entry name" value="HgmA_C"/>
    <property type="match status" value="1"/>
</dbReference>
<dbReference type="InterPro" id="IPR005708">
    <property type="entry name" value="Homogentis_dOase"/>
</dbReference>
<sequence length="447" mass="50621">MSSSKNVPWEELAYLPGFGGHFCSEALPDALPKAQNNPQKCPYGLYAEQLSGTAFTLPRHKNQRSWLYRVLPAVVHEKYQPVEQPFLESDFAAHGKLTPQQMRWRPMPMPRDSERVDFIQGLRTIGGAGDPTVKSGLAIHMYTANASMTDKCFYNSDGDWLIVPQEGVLKITTEFGKLRVAPREICVIQRGIRFSVDLDGPSRGYICEVFNRHFILPDLGPIGSNGLANPRDFEHPVAWYEDSDREFLCVNKFGGRLFSARMAFSPFNVVAWHGNYVPYKYDLMKFCTMNSVSYDHPDPSIYCVLTCQTEEAGNAVCDFVIFPPRWMVMEHTFRPPWFHRNCMTEYMGMIYGVYDAKKGGKDGFVPGGASLHSCDTPHGPDADTFLKASNAELKPEKFDGGLAFMFESTYLVKLTDYALTCEHNDGDYYKCWQKMPKLFDPTSVTPK</sequence>
<keyword evidence="9 12" id="KW-0408">Iron</keyword>
<evidence type="ECO:0000256" key="4">
    <source>
        <dbReference type="ARBA" id="ARBA00013127"/>
    </source>
</evidence>
<feature type="binding site" evidence="12">
    <location>
        <position position="378"/>
    </location>
    <ligand>
        <name>Fe cation</name>
        <dbReference type="ChEBI" id="CHEBI:24875"/>
    </ligand>
</feature>
<dbReference type="CDD" id="cd07000">
    <property type="entry name" value="cupin_HGO_N"/>
    <property type="match status" value="1"/>
</dbReference>
<comment type="similarity">
    <text evidence="3">Belongs to the homogentisate dioxygenase family.</text>
</comment>
<evidence type="ECO:0000256" key="5">
    <source>
        <dbReference type="ARBA" id="ARBA00022723"/>
    </source>
</evidence>
<name>A0AAD5Q5Y4_PYTIN</name>
<dbReference type="InterPro" id="IPR046451">
    <property type="entry name" value="HgmA_C"/>
</dbReference>
<gene>
    <name evidence="15" type="ORF">P43SY_006364</name>
</gene>
<dbReference type="Pfam" id="PF20510">
    <property type="entry name" value="HgmA_N"/>
    <property type="match status" value="1"/>
</dbReference>
<feature type="binding site" evidence="12">
    <location>
        <position position="339"/>
    </location>
    <ligand>
        <name>Fe cation</name>
        <dbReference type="ChEBI" id="CHEBI:24875"/>
    </ligand>
</feature>
<evidence type="ECO:0000259" key="14">
    <source>
        <dbReference type="Pfam" id="PF20510"/>
    </source>
</evidence>
<dbReference type="PANTHER" id="PTHR11056:SF0">
    <property type="entry name" value="HOMOGENTISATE 1,2-DIOXYGENASE"/>
    <property type="match status" value="1"/>
</dbReference>
<evidence type="ECO:0000256" key="8">
    <source>
        <dbReference type="ARBA" id="ARBA00023002"/>
    </source>
</evidence>
<dbReference type="GO" id="GO:0005737">
    <property type="term" value="C:cytoplasm"/>
    <property type="evidence" value="ECO:0007669"/>
    <property type="project" value="TreeGrafter"/>
</dbReference>
<dbReference type="FunFam" id="2.60.120.10:FF:000034">
    <property type="entry name" value="Homogentisate 1,2-dioxygenase"/>
    <property type="match status" value="1"/>
</dbReference>
<proteinExistence type="inferred from homology"/>
<comment type="caution">
    <text evidence="15">The sequence shown here is derived from an EMBL/GenBank/DDBJ whole genome shotgun (WGS) entry which is preliminary data.</text>
</comment>
<dbReference type="GO" id="GO:0006559">
    <property type="term" value="P:L-phenylalanine catabolic process"/>
    <property type="evidence" value="ECO:0007669"/>
    <property type="project" value="UniProtKB-KW"/>
</dbReference>
<dbReference type="Gene3D" id="2.60.120.10">
    <property type="entry name" value="Jelly Rolls"/>
    <property type="match status" value="1"/>
</dbReference>
<feature type="domain" description="Homogentisate 1,2-dioxygenase N-terminal" evidence="14">
    <location>
        <begin position="13"/>
        <end position="283"/>
    </location>
</feature>
<dbReference type="InterPro" id="IPR046452">
    <property type="entry name" value="HgmA_N"/>
</dbReference>
<dbReference type="InterPro" id="IPR014710">
    <property type="entry name" value="RmlC-like_jellyroll"/>
</dbReference>
<protein>
    <recommendedName>
        <fullName evidence="4">homogentisate 1,2-dioxygenase</fullName>
        <ecNumber evidence="4">1.13.11.5</ecNumber>
    </recommendedName>
</protein>
<keyword evidence="16" id="KW-1185">Reference proteome</keyword>
<evidence type="ECO:0000259" key="13">
    <source>
        <dbReference type="Pfam" id="PF04209"/>
    </source>
</evidence>
<dbReference type="GO" id="GO:0006572">
    <property type="term" value="P:L-tyrosine catabolic process"/>
    <property type="evidence" value="ECO:0007669"/>
    <property type="project" value="UniProtKB-KW"/>
</dbReference>
<keyword evidence="5 12" id="KW-0479">Metal-binding</keyword>
<keyword evidence="7" id="KW-0223">Dioxygenase</keyword>
<evidence type="ECO:0000256" key="11">
    <source>
        <dbReference type="PIRSR" id="PIRSR605708-1"/>
    </source>
</evidence>
<organism evidence="15 16">
    <name type="scientific">Pythium insidiosum</name>
    <name type="common">Pythiosis disease agent</name>
    <dbReference type="NCBI Taxonomy" id="114742"/>
    <lineage>
        <taxon>Eukaryota</taxon>
        <taxon>Sar</taxon>
        <taxon>Stramenopiles</taxon>
        <taxon>Oomycota</taxon>
        <taxon>Peronosporomycetes</taxon>
        <taxon>Pythiales</taxon>
        <taxon>Pythiaceae</taxon>
        <taxon>Pythium</taxon>
    </lineage>
</organism>
<dbReference type="SUPFAM" id="SSF51182">
    <property type="entry name" value="RmlC-like cupins"/>
    <property type="match status" value="1"/>
</dbReference>
<feature type="binding site" evidence="12">
    <location>
        <position position="345"/>
    </location>
    <ligand>
        <name>Fe cation</name>
        <dbReference type="ChEBI" id="CHEBI:24875"/>
    </ligand>
</feature>
<comment type="cofactor">
    <cofactor evidence="1 12">
        <name>Fe cation</name>
        <dbReference type="ChEBI" id="CHEBI:24875"/>
    </cofactor>
</comment>
<dbReference type="EMBL" id="JAKCXM010000328">
    <property type="protein sequence ID" value="KAJ0395716.1"/>
    <property type="molecule type" value="Genomic_DNA"/>
</dbReference>
<evidence type="ECO:0000313" key="15">
    <source>
        <dbReference type="EMBL" id="KAJ0395716.1"/>
    </source>
</evidence>